<gene>
    <name evidence="1" type="ORF">AB0E61_02700</name>
</gene>
<dbReference type="Proteomes" id="UP001550853">
    <property type="component" value="Unassembled WGS sequence"/>
</dbReference>
<evidence type="ECO:0000313" key="2">
    <source>
        <dbReference type="Proteomes" id="UP001550853"/>
    </source>
</evidence>
<protein>
    <submittedName>
        <fullName evidence="1">Uncharacterized protein</fullName>
    </submittedName>
</protein>
<proteinExistence type="predicted"/>
<evidence type="ECO:0000313" key="1">
    <source>
        <dbReference type="EMBL" id="MEU3708991.1"/>
    </source>
</evidence>
<reference evidence="1 2" key="1">
    <citation type="submission" date="2024-06" db="EMBL/GenBank/DDBJ databases">
        <title>The Natural Products Discovery Center: Release of the First 8490 Sequenced Strains for Exploring Actinobacteria Biosynthetic Diversity.</title>
        <authorList>
            <person name="Kalkreuter E."/>
            <person name="Kautsar S.A."/>
            <person name="Yang D."/>
            <person name="Bader C.D."/>
            <person name="Teijaro C.N."/>
            <person name="Fluegel L."/>
            <person name="Davis C.M."/>
            <person name="Simpson J.R."/>
            <person name="Lauterbach L."/>
            <person name="Steele A.D."/>
            <person name="Gui C."/>
            <person name="Meng S."/>
            <person name="Li G."/>
            <person name="Viehrig K."/>
            <person name="Ye F."/>
            <person name="Su P."/>
            <person name="Kiefer A.F."/>
            <person name="Nichols A."/>
            <person name="Cepeda A.J."/>
            <person name="Yan W."/>
            <person name="Fan B."/>
            <person name="Jiang Y."/>
            <person name="Adhikari A."/>
            <person name="Zheng C.-J."/>
            <person name="Schuster L."/>
            <person name="Cowan T.M."/>
            <person name="Smanski M.J."/>
            <person name="Chevrette M.G."/>
            <person name="De Carvalho L.P.S."/>
            <person name="Shen B."/>
        </authorList>
    </citation>
    <scope>NUCLEOTIDE SEQUENCE [LARGE SCALE GENOMIC DNA]</scope>
    <source>
        <strain evidence="1 2">NPDC033039</strain>
    </source>
</reference>
<comment type="caution">
    <text evidence="1">The sequence shown here is derived from an EMBL/GenBank/DDBJ whole genome shotgun (WGS) entry which is preliminary data.</text>
</comment>
<organism evidence="1 2">
    <name type="scientific">Streptomyces catenulae</name>
    <dbReference type="NCBI Taxonomy" id="66875"/>
    <lineage>
        <taxon>Bacteria</taxon>
        <taxon>Bacillati</taxon>
        <taxon>Actinomycetota</taxon>
        <taxon>Actinomycetes</taxon>
        <taxon>Kitasatosporales</taxon>
        <taxon>Streptomycetaceae</taxon>
        <taxon>Streptomyces</taxon>
    </lineage>
</organism>
<name>A0ABV2YU33_9ACTN</name>
<dbReference type="EMBL" id="JBEZVI010000002">
    <property type="protein sequence ID" value="MEU3708991.1"/>
    <property type="molecule type" value="Genomic_DNA"/>
</dbReference>
<keyword evidence="2" id="KW-1185">Reference proteome</keyword>
<sequence length="179" mass="20038">MKKDALRLSAETFELNCVKLVKIYGEGIDRALRIDIEYHENRIAQLKTAHRKYVEGHNASLTGLLHTVTEIKVEAGALRTARLSLRGVRKVGANSLKAQALVFVVDHADRVHGALVRQEARDRAALDQARRELCDASGPAHEYLLAYTDFLRRQMEDIADAGFWIKGLHEAEVIPQSEG</sequence>
<dbReference type="RefSeq" id="WP_030287088.1">
    <property type="nucleotide sequence ID" value="NZ_JBEZVI010000002.1"/>
</dbReference>
<accession>A0ABV2YU33</accession>